<dbReference type="CDD" id="cd08925">
    <property type="entry name" value="Hb-beta-like"/>
    <property type="match status" value="1"/>
</dbReference>
<dbReference type="GO" id="GO:0005833">
    <property type="term" value="C:hemoglobin complex"/>
    <property type="evidence" value="ECO:0007669"/>
    <property type="project" value="InterPro"/>
</dbReference>
<comment type="similarity">
    <text evidence="2 9">Belongs to the globin family.</text>
</comment>
<keyword evidence="6 9" id="KW-0561">Oxygen transport</keyword>
<dbReference type="Pfam" id="PF00042">
    <property type="entry name" value="Globin"/>
    <property type="match status" value="1"/>
</dbReference>
<comment type="function">
    <text evidence="1">Involved in oxygen transport from gills to the various peripheral tissues.</text>
</comment>
<dbReference type="FunCoup" id="A0A6J2WJP1">
    <property type="interactions" value="700"/>
</dbReference>
<protein>
    <submittedName>
        <fullName evidence="12">Hemoglobin subunit beta</fullName>
    </submittedName>
</protein>
<evidence type="ECO:0000256" key="1">
    <source>
        <dbReference type="ARBA" id="ARBA00002650"/>
    </source>
</evidence>
<dbReference type="Proteomes" id="UP000504632">
    <property type="component" value="Chromosome 13"/>
</dbReference>
<dbReference type="GeneID" id="115826178"/>
<evidence type="ECO:0000256" key="9">
    <source>
        <dbReference type="RuleBase" id="RU000356"/>
    </source>
</evidence>
<keyword evidence="5 9" id="KW-0349">Heme</keyword>
<dbReference type="PROSITE" id="PS01033">
    <property type="entry name" value="GLOBIN"/>
    <property type="match status" value="1"/>
</dbReference>
<dbReference type="PANTHER" id="PTHR11442">
    <property type="entry name" value="HEMOGLOBIN FAMILY MEMBER"/>
    <property type="match status" value="1"/>
</dbReference>
<accession>A0A6J2WJP1</accession>
<evidence type="ECO:0000313" key="12">
    <source>
        <dbReference type="RefSeq" id="XP_030645760.1"/>
    </source>
</evidence>
<evidence type="ECO:0000256" key="8">
    <source>
        <dbReference type="ARBA" id="ARBA00023004"/>
    </source>
</evidence>
<dbReference type="GO" id="GO:0005344">
    <property type="term" value="F:oxygen carrier activity"/>
    <property type="evidence" value="ECO:0007669"/>
    <property type="project" value="UniProtKB-KW"/>
</dbReference>
<evidence type="ECO:0000256" key="5">
    <source>
        <dbReference type="ARBA" id="ARBA00022617"/>
    </source>
</evidence>
<evidence type="ECO:0000256" key="2">
    <source>
        <dbReference type="ARBA" id="ARBA00008705"/>
    </source>
</evidence>
<dbReference type="GO" id="GO:0031720">
    <property type="term" value="F:haptoglobin binding"/>
    <property type="evidence" value="ECO:0007669"/>
    <property type="project" value="TreeGrafter"/>
</dbReference>
<dbReference type="Gene3D" id="1.10.490.10">
    <property type="entry name" value="Globins"/>
    <property type="match status" value="1"/>
</dbReference>
<evidence type="ECO:0000256" key="6">
    <source>
        <dbReference type="ARBA" id="ARBA00022621"/>
    </source>
</evidence>
<dbReference type="GO" id="GO:0043177">
    <property type="term" value="F:organic acid binding"/>
    <property type="evidence" value="ECO:0007669"/>
    <property type="project" value="TreeGrafter"/>
</dbReference>
<dbReference type="InterPro" id="IPR000971">
    <property type="entry name" value="Globin"/>
</dbReference>
<dbReference type="GO" id="GO:0019825">
    <property type="term" value="F:oxygen binding"/>
    <property type="evidence" value="ECO:0007669"/>
    <property type="project" value="InterPro"/>
</dbReference>
<dbReference type="GO" id="GO:0046872">
    <property type="term" value="F:metal ion binding"/>
    <property type="evidence" value="ECO:0007669"/>
    <property type="project" value="UniProtKB-KW"/>
</dbReference>
<keyword evidence="4 9" id="KW-0813">Transport</keyword>
<evidence type="ECO:0000256" key="4">
    <source>
        <dbReference type="ARBA" id="ARBA00022448"/>
    </source>
</evidence>
<dbReference type="InParanoid" id="A0A6J2WJP1"/>
<dbReference type="InterPro" id="IPR050056">
    <property type="entry name" value="Hemoglobin_oxygen_transport"/>
</dbReference>
<dbReference type="OrthoDB" id="9886081at2759"/>
<keyword evidence="8" id="KW-0408">Iron</keyword>
<evidence type="ECO:0000256" key="3">
    <source>
        <dbReference type="ARBA" id="ARBA00011125"/>
    </source>
</evidence>
<dbReference type="RefSeq" id="XP_030645760.1">
    <property type="nucleotide sequence ID" value="XM_030789900.1"/>
</dbReference>
<sequence length="148" mass="16274">MVEWTDAERSAIVGLWGKVNVEEIGPQALARLLIVSPWTQRHFSSFGNLSSPAAIMGNPKVAAHGKVVMHGLDRAVANLDDIKNAYRELSIMHSEKLHVDPDNFRLLGDCITVCLAMKFGPSGFNADVQEAFQKFLSVVVSALGRQYH</sequence>
<dbReference type="PRINTS" id="PR00814">
    <property type="entry name" value="BETAHAEM"/>
</dbReference>
<feature type="domain" description="Globin" evidence="10">
    <location>
        <begin position="3"/>
        <end position="148"/>
    </location>
</feature>
<reference evidence="12" key="1">
    <citation type="submission" date="2025-08" db="UniProtKB">
        <authorList>
            <consortium name="RefSeq"/>
        </authorList>
    </citation>
    <scope>IDENTIFICATION</scope>
</reference>
<evidence type="ECO:0000313" key="11">
    <source>
        <dbReference type="Proteomes" id="UP000504632"/>
    </source>
</evidence>
<dbReference type="GO" id="GO:0031838">
    <property type="term" value="C:haptoglobin-hemoglobin complex"/>
    <property type="evidence" value="ECO:0007669"/>
    <property type="project" value="TreeGrafter"/>
</dbReference>
<evidence type="ECO:0000256" key="7">
    <source>
        <dbReference type="ARBA" id="ARBA00022723"/>
    </source>
</evidence>
<gene>
    <name evidence="12" type="primary">LOC115826178</name>
</gene>
<dbReference type="GO" id="GO:0072562">
    <property type="term" value="C:blood microparticle"/>
    <property type="evidence" value="ECO:0007669"/>
    <property type="project" value="TreeGrafter"/>
</dbReference>
<dbReference type="AlphaFoldDB" id="A0A6J2WJP1"/>
<name>A0A6J2WJP1_CHACN</name>
<proteinExistence type="inferred from homology"/>
<keyword evidence="11" id="KW-1185">Reference proteome</keyword>
<dbReference type="FunFam" id="1.10.490.10:FF:000001">
    <property type="entry name" value="Hemoglobin subunit beta"/>
    <property type="match status" value="1"/>
</dbReference>
<evidence type="ECO:0000259" key="10">
    <source>
        <dbReference type="PROSITE" id="PS01033"/>
    </source>
</evidence>
<dbReference type="GO" id="GO:0020037">
    <property type="term" value="F:heme binding"/>
    <property type="evidence" value="ECO:0007669"/>
    <property type="project" value="InterPro"/>
</dbReference>
<dbReference type="GO" id="GO:0004601">
    <property type="term" value="F:peroxidase activity"/>
    <property type="evidence" value="ECO:0007669"/>
    <property type="project" value="TreeGrafter"/>
</dbReference>
<dbReference type="GO" id="GO:0042744">
    <property type="term" value="P:hydrogen peroxide catabolic process"/>
    <property type="evidence" value="ECO:0007669"/>
    <property type="project" value="TreeGrafter"/>
</dbReference>
<dbReference type="PANTHER" id="PTHR11442:SF102">
    <property type="entry name" value="HEMOGLOBIN SUBUNIT BETA-1-RELATED"/>
    <property type="match status" value="1"/>
</dbReference>
<dbReference type="SUPFAM" id="SSF46458">
    <property type="entry name" value="Globin-like"/>
    <property type="match status" value="1"/>
</dbReference>
<dbReference type="InterPro" id="IPR002337">
    <property type="entry name" value="Hemoglobin_b"/>
</dbReference>
<organism evidence="11 12">
    <name type="scientific">Chanos chanos</name>
    <name type="common">Milkfish</name>
    <name type="synonym">Mugil chanos</name>
    <dbReference type="NCBI Taxonomy" id="29144"/>
    <lineage>
        <taxon>Eukaryota</taxon>
        <taxon>Metazoa</taxon>
        <taxon>Chordata</taxon>
        <taxon>Craniata</taxon>
        <taxon>Vertebrata</taxon>
        <taxon>Euteleostomi</taxon>
        <taxon>Actinopterygii</taxon>
        <taxon>Neopterygii</taxon>
        <taxon>Teleostei</taxon>
        <taxon>Ostariophysi</taxon>
        <taxon>Gonorynchiformes</taxon>
        <taxon>Chanidae</taxon>
        <taxon>Chanos</taxon>
    </lineage>
</organism>
<keyword evidence="7" id="KW-0479">Metal-binding</keyword>
<comment type="subunit">
    <text evidence="3">Heterotetramer of two alpha chains and two beta chains.</text>
</comment>
<dbReference type="InterPro" id="IPR009050">
    <property type="entry name" value="Globin-like_sf"/>
</dbReference>
<dbReference type="InterPro" id="IPR012292">
    <property type="entry name" value="Globin/Proto"/>
</dbReference>